<reference evidence="2 3" key="1">
    <citation type="journal article" date="2010" name="Science">
        <title>Genomic comparison of the ants Camponotus floridanus and Harpegnathos saltator.</title>
        <authorList>
            <person name="Bonasio R."/>
            <person name="Zhang G."/>
            <person name="Ye C."/>
            <person name="Mutti N.S."/>
            <person name="Fang X."/>
            <person name="Qin N."/>
            <person name="Donahue G."/>
            <person name="Yang P."/>
            <person name="Li Q."/>
            <person name="Li C."/>
            <person name="Zhang P."/>
            <person name="Huang Z."/>
            <person name="Berger S.L."/>
            <person name="Reinberg D."/>
            <person name="Wang J."/>
            <person name="Liebig J."/>
        </authorList>
    </citation>
    <scope>NUCLEOTIDE SEQUENCE [LARGE SCALE GENOMIC DNA]</scope>
    <source>
        <strain evidence="3">C129</strain>
    </source>
</reference>
<dbReference type="InParanoid" id="E2A5Y9"/>
<dbReference type="Proteomes" id="UP000000311">
    <property type="component" value="Unassembled WGS sequence"/>
</dbReference>
<feature type="signal peptide" evidence="1">
    <location>
        <begin position="1"/>
        <end position="32"/>
    </location>
</feature>
<dbReference type="AlphaFoldDB" id="E2A5Y9"/>
<keyword evidence="3" id="KW-1185">Reference proteome</keyword>
<dbReference type="OrthoDB" id="9988752at2759"/>
<sequence>MLKQRLLPDAMTLVRAAVLAAVLGQLVGPSTASRPTGAHPGHAYFEQPCCGRSHLRHHKEVGTWHDLLACLTSFQHSRPTPKKQLPSPRPVLLVRLAQPRRSQARPCYKVISRVILPGSLLLRLNVTRVPSGSKVISNATCCSVHRMRVASVGKSSMRGMDEHYGNTEPLQK</sequence>
<feature type="chain" id="PRO_5003156953" description="Secreted protein" evidence="1">
    <location>
        <begin position="33"/>
        <end position="172"/>
    </location>
</feature>
<protein>
    <recommendedName>
        <fullName evidence="4">Secreted protein</fullName>
    </recommendedName>
</protein>
<name>E2A5Y9_CAMFO</name>
<evidence type="ECO:0000313" key="3">
    <source>
        <dbReference type="Proteomes" id="UP000000311"/>
    </source>
</evidence>
<dbReference type="EMBL" id="GL437072">
    <property type="protein sequence ID" value="EFN71170.1"/>
    <property type="molecule type" value="Genomic_DNA"/>
</dbReference>
<accession>E2A5Y9</accession>
<evidence type="ECO:0008006" key="4">
    <source>
        <dbReference type="Google" id="ProtNLM"/>
    </source>
</evidence>
<proteinExistence type="predicted"/>
<keyword evidence="1" id="KW-0732">Signal</keyword>
<organism evidence="3">
    <name type="scientific">Camponotus floridanus</name>
    <name type="common">Florida carpenter ant</name>
    <dbReference type="NCBI Taxonomy" id="104421"/>
    <lineage>
        <taxon>Eukaryota</taxon>
        <taxon>Metazoa</taxon>
        <taxon>Ecdysozoa</taxon>
        <taxon>Arthropoda</taxon>
        <taxon>Hexapoda</taxon>
        <taxon>Insecta</taxon>
        <taxon>Pterygota</taxon>
        <taxon>Neoptera</taxon>
        <taxon>Endopterygota</taxon>
        <taxon>Hymenoptera</taxon>
        <taxon>Apocrita</taxon>
        <taxon>Aculeata</taxon>
        <taxon>Formicoidea</taxon>
        <taxon>Formicidae</taxon>
        <taxon>Formicinae</taxon>
        <taxon>Camponotus</taxon>
    </lineage>
</organism>
<evidence type="ECO:0000256" key="1">
    <source>
        <dbReference type="SAM" id="SignalP"/>
    </source>
</evidence>
<evidence type="ECO:0000313" key="2">
    <source>
        <dbReference type="EMBL" id="EFN71170.1"/>
    </source>
</evidence>
<gene>
    <name evidence="2" type="ORF">EAG_05407</name>
</gene>